<dbReference type="Pfam" id="PF13847">
    <property type="entry name" value="Methyltransf_31"/>
    <property type="match status" value="1"/>
</dbReference>
<dbReference type="SUPFAM" id="SSF53335">
    <property type="entry name" value="S-adenosyl-L-methionine-dependent methyltransferases"/>
    <property type="match status" value="1"/>
</dbReference>
<dbReference type="GO" id="GO:0032259">
    <property type="term" value="P:methylation"/>
    <property type="evidence" value="ECO:0007669"/>
    <property type="project" value="UniProtKB-KW"/>
</dbReference>
<keyword evidence="1 5" id="KW-0489">Methyltransferase</keyword>
<accession>A0A4R5U4Z6</accession>
<evidence type="ECO:0000259" key="4">
    <source>
        <dbReference type="Pfam" id="PF13847"/>
    </source>
</evidence>
<evidence type="ECO:0000313" key="6">
    <source>
        <dbReference type="Proteomes" id="UP000294796"/>
    </source>
</evidence>
<feature type="domain" description="Methyltransferase" evidence="4">
    <location>
        <begin position="128"/>
        <end position="204"/>
    </location>
</feature>
<evidence type="ECO:0000256" key="2">
    <source>
        <dbReference type="ARBA" id="ARBA00022679"/>
    </source>
</evidence>
<protein>
    <submittedName>
        <fullName evidence="5">Peptide chain release factor N(5)-glutamine methyltransferase</fullName>
    </submittedName>
</protein>
<name>A0A4R5U4Z6_9GAMM</name>
<dbReference type="OrthoDB" id="9800643at2"/>
<reference evidence="5 6" key="1">
    <citation type="submission" date="2019-03" db="EMBL/GenBank/DDBJ databases">
        <title>Luteimonas zhaokaii sp.nov., isolated from the rectal contents of Plateau pika in Yushu, Qinghai Province, China.</title>
        <authorList>
            <person name="Zhang G."/>
        </authorList>
    </citation>
    <scope>NUCLEOTIDE SEQUENCE [LARGE SCALE GENOMIC DNA]</scope>
    <source>
        <strain evidence="5 6">B9</strain>
    </source>
</reference>
<dbReference type="PANTHER" id="PTHR18895:SF74">
    <property type="entry name" value="MTRF1L RELEASE FACTOR GLUTAMINE METHYLTRANSFERASE"/>
    <property type="match status" value="1"/>
</dbReference>
<dbReference type="InterPro" id="IPR025714">
    <property type="entry name" value="Methyltranfer_dom"/>
</dbReference>
<dbReference type="InterPro" id="IPR029063">
    <property type="entry name" value="SAM-dependent_MTases_sf"/>
</dbReference>
<dbReference type="InterPro" id="IPR004556">
    <property type="entry name" value="HemK-like"/>
</dbReference>
<dbReference type="CDD" id="cd02440">
    <property type="entry name" value="AdoMet_MTases"/>
    <property type="match status" value="1"/>
</dbReference>
<organism evidence="5 6">
    <name type="scientific">Luteimonas aestuarii</name>
    <dbReference type="NCBI Taxonomy" id="453837"/>
    <lineage>
        <taxon>Bacteria</taxon>
        <taxon>Pseudomonadati</taxon>
        <taxon>Pseudomonadota</taxon>
        <taxon>Gammaproteobacteria</taxon>
        <taxon>Lysobacterales</taxon>
        <taxon>Lysobacteraceae</taxon>
        <taxon>Luteimonas</taxon>
    </lineage>
</organism>
<gene>
    <name evidence="5" type="ORF">E2F46_02060</name>
</gene>
<dbReference type="AlphaFoldDB" id="A0A4R5U4Z6"/>
<keyword evidence="6" id="KW-1185">Reference proteome</keyword>
<dbReference type="Proteomes" id="UP000294796">
    <property type="component" value="Unassembled WGS sequence"/>
</dbReference>
<dbReference type="EMBL" id="SMTF01000001">
    <property type="protein sequence ID" value="TDK28673.1"/>
    <property type="molecule type" value="Genomic_DNA"/>
</dbReference>
<sequence length="307" mass="31920">MTPTPAYASRLRRLQDNWQAAPDKPEETPRNTLLALWSTAAGAPLSAVSASDIALPALDEDAERCLDTLLDRRIDGVPLAHLTGRQHFLGMDLLAGPGALIPRRETELLGRAAIALAREACEGGRAAVAIDVCTGSGNLALALVHHVAGLTVHGADLSEAAVALARRNAATLALDARVSFQAGDLLAPFETAAFHGSVDLLTCNPPYISSGKVGAMPAEISSHEPRLAFDGGPLGVSLLSRLMQDAPRFVRAGGWLAFEVGLGQGAAMARRLRNDPAWGDVRELVDDAGAVRALLAQRAASGTGASA</sequence>
<evidence type="ECO:0000313" key="5">
    <source>
        <dbReference type="EMBL" id="TDK28673.1"/>
    </source>
</evidence>
<dbReference type="RefSeq" id="WP_133320494.1">
    <property type="nucleotide sequence ID" value="NZ_SMTF01000001.1"/>
</dbReference>
<dbReference type="InterPro" id="IPR050320">
    <property type="entry name" value="N5-glutamine_MTase"/>
</dbReference>
<evidence type="ECO:0000256" key="3">
    <source>
        <dbReference type="ARBA" id="ARBA00022691"/>
    </source>
</evidence>
<comment type="caution">
    <text evidence="5">The sequence shown here is derived from an EMBL/GenBank/DDBJ whole genome shotgun (WGS) entry which is preliminary data.</text>
</comment>
<dbReference type="Gene3D" id="3.40.50.150">
    <property type="entry name" value="Vaccinia Virus protein VP39"/>
    <property type="match status" value="1"/>
</dbReference>
<proteinExistence type="predicted"/>
<dbReference type="PANTHER" id="PTHR18895">
    <property type="entry name" value="HEMK METHYLTRANSFERASE"/>
    <property type="match status" value="1"/>
</dbReference>
<dbReference type="Gene3D" id="1.10.8.10">
    <property type="entry name" value="DNA helicase RuvA subunit, C-terminal domain"/>
    <property type="match status" value="1"/>
</dbReference>
<keyword evidence="2 5" id="KW-0808">Transferase</keyword>
<dbReference type="NCBIfam" id="TIGR00536">
    <property type="entry name" value="hemK_fam"/>
    <property type="match status" value="1"/>
</dbReference>
<keyword evidence="3" id="KW-0949">S-adenosyl-L-methionine</keyword>
<evidence type="ECO:0000256" key="1">
    <source>
        <dbReference type="ARBA" id="ARBA00022603"/>
    </source>
</evidence>
<dbReference type="GO" id="GO:0008276">
    <property type="term" value="F:protein methyltransferase activity"/>
    <property type="evidence" value="ECO:0007669"/>
    <property type="project" value="InterPro"/>
</dbReference>